<feature type="compositionally biased region" description="Low complexity" evidence="1">
    <location>
        <begin position="1809"/>
        <end position="1823"/>
    </location>
</feature>
<feature type="region of interest" description="Disordered" evidence="1">
    <location>
        <begin position="867"/>
        <end position="901"/>
    </location>
</feature>
<reference evidence="3" key="1">
    <citation type="submission" date="2017-08" db="EMBL/GenBank/DDBJ databases">
        <authorList>
            <person name="Polle J.E."/>
            <person name="Barry K."/>
            <person name="Cushman J."/>
            <person name="Schmutz J."/>
            <person name="Tran D."/>
            <person name="Hathwaick L.T."/>
            <person name="Yim W.C."/>
            <person name="Jenkins J."/>
            <person name="Mckie-Krisberg Z.M."/>
            <person name="Prochnik S."/>
            <person name="Lindquist E."/>
            <person name="Dockter R.B."/>
            <person name="Adam C."/>
            <person name="Molina H."/>
            <person name="Bunkerborg J."/>
            <person name="Jin E."/>
            <person name="Buchheim M."/>
            <person name="Magnuson J."/>
        </authorList>
    </citation>
    <scope>NUCLEOTIDE SEQUENCE</scope>
    <source>
        <strain evidence="3">CCAP 19/18</strain>
    </source>
</reference>
<evidence type="ECO:0000313" key="3">
    <source>
        <dbReference type="EMBL" id="KAF5827470.1"/>
    </source>
</evidence>
<feature type="region of interest" description="Disordered" evidence="1">
    <location>
        <begin position="1644"/>
        <end position="1683"/>
    </location>
</feature>
<keyword evidence="2" id="KW-1133">Transmembrane helix</keyword>
<feature type="compositionally biased region" description="Polar residues" evidence="1">
    <location>
        <begin position="2404"/>
        <end position="2415"/>
    </location>
</feature>
<feature type="region of interest" description="Disordered" evidence="1">
    <location>
        <begin position="1"/>
        <end position="23"/>
    </location>
</feature>
<evidence type="ECO:0000313" key="4">
    <source>
        <dbReference type="Proteomes" id="UP000815325"/>
    </source>
</evidence>
<feature type="compositionally biased region" description="Basic and acidic residues" evidence="1">
    <location>
        <begin position="960"/>
        <end position="971"/>
    </location>
</feature>
<gene>
    <name evidence="3" type="ORF">DUNSADRAFT_614</name>
</gene>
<dbReference type="Proteomes" id="UP000815325">
    <property type="component" value="Unassembled WGS sequence"/>
</dbReference>
<feature type="compositionally biased region" description="Low complexity" evidence="1">
    <location>
        <begin position="1499"/>
        <end position="1513"/>
    </location>
</feature>
<feature type="region of interest" description="Disordered" evidence="1">
    <location>
        <begin position="2070"/>
        <end position="2159"/>
    </location>
</feature>
<feature type="transmembrane region" description="Helical" evidence="2">
    <location>
        <begin position="1246"/>
        <end position="1270"/>
    </location>
</feature>
<keyword evidence="2" id="KW-0812">Transmembrane</keyword>
<evidence type="ECO:0008006" key="5">
    <source>
        <dbReference type="Google" id="ProtNLM"/>
    </source>
</evidence>
<keyword evidence="2" id="KW-0472">Membrane</keyword>
<sequence>MSHPMKLPSQGTTLSVSSSSPCTGDALPARTWEDWKAAVLEAAESEESQGGGCSFEACSPSGSDEGLCPPGKYAFIYQAEDSKNRSSRVTTIMRTEHGSRHTLSMNVALACYQGPSQLQLQVNKMGVDVAMPYMMALGTLQRQMVRKVEVLGPIPVKPDVVHPGNNDGMPPLCLATMDIEIQVGCIPGEPGFKAGPSGNETEGQWCPCSIPWSPNRQDQPLELDQGRAYPVVADLFGPLVSMHIKNPPGSNPDGPSPFCAPLTPSSNSSGALLRHNGGQLSIALDLQYWLLDGLDYIRRIRMQTEDLFFAMDNTIEEKWRQLMHQFVEDYYGILKSRLQDVIEASTGPSATGISTSLGLVDINLEQLENEEQMAATSDQGHQNLMPVDSSDISQSAQECVQRQRGGSNTQFTFVLPVERINEHQEDEGLEEQTGSKFVKQAEQKLLVHQSDKSLPDSNADSLEASSLPAEQQHTSGIERVVGMRGQQQVLTGAAILQQRRQIESLMPGGKRHSNLCGGEGLAVRLSAECRGSRFDAILDSYGTGRARASAASKGANGLPAIGVDPTFVDTSRLYDQEVALSPSNWYNTSEAAGQLNQNGIPYGFFPRSLPCFGPVYPVILDINLREASFQHRMRYLKEGGFLDPSATDVVQIKVSSFSADVLLYGYTTIYAAYGDAGFIHAKFEFKSLEYRDYSFEGLKMRGMVERLANDAVLLFLVLLYCALTVEDAVLSIKAQFRLAATAKILTRKRRQRQRLLDFGLRGGKPSSGQQSSALNLFSPESSQGDLCFSTPDASDDGGHNSPTQAMSQRILWKPEVSTILESEALPFTTHPASPSNLVATPCNAIGGSQIEGSALLSATRFRSFSTGTLDGGESAAAASSDNVTEHSMMPQPRTSPFLGEFLGQRSGHTLLPKGVSPCASPAQRPASGPVCEGLGLPAFGMPFHQTGFVSEVGHYNTSPSREDKKSHEQECSRGSLLEADTESSDDGQSKGCDGEKKESCGKGSGEESDSKSADEDMHECVDYYPTQLRPVTIGIADNPIMLQRERILGTNRERNFEGDIYRGKMHLGWIAYEAILCALMVTAAILLYYYALHLQPNKAPTERRAVVYDSVDSKARPFLLRRQFDKTKDSMQSMPGAPGRWTEGTESEEGLQAFGDMLEALQQMADVKTVYSLVQFFTLILLLVRFIYHTSFQPKLSVIAGTLAKFVPDILYYLFMLLAIGTMFTCMLTILFGGGGYSGFSSVSEGLLVVFYAIITGWDASLMSFLHAAADGQNGFSNAATLALAWVVMVIVALFFRFLMALLVAIILRPYARLRKGSMDAPGIHDDLAALFRWLRLTLKECPSGTELERFLSFLQHEKKDGDGLGLAALKPFSPLRRNGPKLLNHPALGNFAKHASMRPLPFKPSNEAKPTLRSTKYGKASSDGQALGLNALKLTAQFTKLSSTDLESPDSTGTYQSGPEQPLQHTSGEKQVLPTPPSPSDSWASRMRKAPQQYFRRSSPVVPVDASSDSPARQNLGQNPRGLNSTNVLDSCASREEWWVHAAAGERHSRMTLEKQGSLHSLQGSHQMARVGVTEGHPSSSVAAGREARKSQIRISLASDNVENELVSRAWGRVQAVVQARWEQEQEQARAAERARLGVLASSLLGPGTTKSLKPSGSKRRSSGTVAAEGARSSRRVTMQEPKELCSISADTATAHEEATTRLTGNAKLAAEQQQQQRQVGEHELRCVAAPAFLPPSYSFRKRRRGQQARERLAHFSSCSAEDEQQCSSEPDSPPIPLSPSPVLTDNYQQGADADPGTSAVTLLHQTSSSSSSSSSSGSSSSMLSTMQGIIVHTEQCIAWVERVQAASQGVRALALCVVGLMRVHAEHKGQSVQQQPLKLPQQCPASLPDSTPSTGDSDPGKAESAELQGMHGAQLSLQLSRLRSVALERLTLSSSGHASLTAAAAGVPELAEANLAELQGMRGEQFSLQVPRLSSVTVERAEAEPKQRGSCPAPSVMGHRAEQRTRLLASGFGTDWGRTSTLAEPSVMGRWAEHRARLLESGFGTDWGRSTAPAETSVMGRWAEQRARLSESGFGSGSERTSPPQASNVMGRWAEQRARLSESGSGTDSERTSAAPVASSGGRWAEQRAQRAGLLESGFSSDSERTSAPPASNVTGPWAEQQARLLKGGFGTDWERSTTPLASSTGGRWAEKRARLLESGFGADSERCSAPPQRSDAGMRKGVCEGLGVEGAGGEGEADGWPRVLLQVSSLPSLPGEVGEEGVAVASVGDGEPHRWTLNPPPLPLQHLSADFPCVPARPHAQHRTFSQGSHPLALSPQEAQGLGSSSTVVWRERAEDVKSTRVQPGMRGKTVWLEEQRAAEAGNSGHFVGPERCSPARDRNLLALEATRPAEEPEALASPMDASSQKTPTKWA</sequence>
<feature type="region of interest" description="Disordered" evidence="1">
    <location>
        <begin position="1981"/>
        <end position="2000"/>
    </location>
</feature>
<feature type="region of interest" description="Disordered" evidence="1">
    <location>
        <begin position="2364"/>
        <end position="2415"/>
    </location>
</feature>
<feature type="region of interest" description="Disordered" evidence="1">
    <location>
        <begin position="780"/>
        <end position="807"/>
    </location>
</feature>
<evidence type="ECO:0000256" key="2">
    <source>
        <dbReference type="SAM" id="Phobius"/>
    </source>
</evidence>
<feature type="compositionally biased region" description="Polar residues" evidence="1">
    <location>
        <begin position="1444"/>
        <end position="1467"/>
    </location>
</feature>
<feature type="transmembrane region" description="Helical" evidence="2">
    <location>
        <begin position="707"/>
        <end position="725"/>
    </location>
</feature>
<accession>A0ABQ7FYM1</accession>
<keyword evidence="4" id="KW-1185">Reference proteome</keyword>
<feature type="region of interest" description="Disordered" evidence="1">
    <location>
        <begin position="1740"/>
        <end position="1799"/>
    </location>
</feature>
<feature type="region of interest" description="Disordered" evidence="1">
    <location>
        <begin position="952"/>
        <end position="1016"/>
    </location>
</feature>
<proteinExistence type="predicted"/>
<feature type="region of interest" description="Disordered" evidence="1">
    <location>
        <begin position="1872"/>
        <end position="1910"/>
    </location>
</feature>
<feature type="region of interest" description="Disordered" evidence="1">
    <location>
        <begin position="449"/>
        <end position="473"/>
    </location>
</feature>
<feature type="compositionally biased region" description="Low complexity" evidence="1">
    <location>
        <begin position="1875"/>
        <end position="1884"/>
    </location>
</feature>
<feature type="compositionally biased region" description="Polar residues" evidence="1">
    <location>
        <begin position="455"/>
        <end position="473"/>
    </location>
</feature>
<feature type="transmembrane region" description="Helical" evidence="2">
    <location>
        <begin position="1282"/>
        <end position="1308"/>
    </location>
</feature>
<feature type="region of interest" description="Disordered" evidence="1">
    <location>
        <begin position="1395"/>
        <end position="1423"/>
    </location>
</feature>
<feature type="compositionally biased region" description="Polar residues" evidence="1">
    <location>
        <begin position="2080"/>
        <end position="2090"/>
    </location>
</feature>
<protein>
    <recommendedName>
        <fullName evidence="5">Polycystin cation channel PKD1/PKD2 domain-containing protein</fullName>
    </recommendedName>
</protein>
<feature type="compositionally biased region" description="Polar residues" evidence="1">
    <location>
        <begin position="1514"/>
        <end position="1528"/>
    </location>
</feature>
<evidence type="ECO:0000256" key="1">
    <source>
        <dbReference type="SAM" id="MobiDB-lite"/>
    </source>
</evidence>
<feature type="region of interest" description="Disordered" evidence="1">
    <location>
        <begin position="1805"/>
        <end position="1824"/>
    </location>
</feature>
<feature type="transmembrane region" description="Helical" evidence="2">
    <location>
        <begin position="1210"/>
        <end position="1234"/>
    </location>
</feature>
<feature type="region of interest" description="Disordered" evidence="1">
    <location>
        <begin position="1444"/>
        <end position="1528"/>
    </location>
</feature>
<dbReference type="EMBL" id="MU070497">
    <property type="protein sequence ID" value="KAF5827470.1"/>
    <property type="molecule type" value="Genomic_DNA"/>
</dbReference>
<feature type="compositionally biased region" description="Basic and acidic residues" evidence="1">
    <location>
        <begin position="992"/>
        <end position="1016"/>
    </location>
</feature>
<feature type="transmembrane region" description="Helical" evidence="2">
    <location>
        <begin position="1069"/>
        <end position="1091"/>
    </location>
</feature>
<name>A0ABQ7FYM1_DUNSA</name>
<feature type="region of interest" description="Disordered" evidence="1">
    <location>
        <begin position="2304"/>
        <end position="2330"/>
    </location>
</feature>
<organism evidence="3 4">
    <name type="scientific">Dunaliella salina</name>
    <name type="common">Green alga</name>
    <name type="synonym">Protococcus salinus</name>
    <dbReference type="NCBI Taxonomy" id="3046"/>
    <lineage>
        <taxon>Eukaryota</taxon>
        <taxon>Viridiplantae</taxon>
        <taxon>Chlorophyta</taxon>
        <taxon>core chlorophytes</taxon>
        <taxon>Chlorophyceae</taxon>
        <taxon>CS clade</taxon>
        <taxon>Chlamydomonadales</taxon>
        <taxon>Dunaliellaceae</taxon>
        <taxon>Dunaliella</taxon>
    </lineage>
</organism>
<comment type="caution">
    <text evidence="3">The sequence shown here is derived from an EMBL/GenBank/DDBJ whole genome shotgun (WGS) entry which is preliminary data.</text>
</comment>
<feature type="transmembrane region" description="Helical" evidence="2">
    <location>
        <begin position="1170"/>
        <end position="1190"/>
    </location>
</feature>